<dbReference type="InterPro" id="IPR036047">
    <property type="entry name" value="F-box-like_dom_sf"/>
</dbReference>
<accession>A0A1I7Z1I1</accession>
<protein>
    <submittedName>
        <fullName evidence="3">F-box domain-containing protein</fullName>
    </submittedName>
</protein>
<sequence length="353" mass="39245">MALDEEVQNAILLDLKDLGAQNLPEIWEYNAEKECYCLEFTRILDNSDVPVRLVMSFLKDALTEEAIGVVVNGFIQDAEAIWTPVASLSLLVNISLEVDGVKKSFQHFCEQLFLEAPTPIEEVLPLVLLSDREALTVSLVAEKIFDYLSARDVLSLSSVSKRMHRSINRPTNDILIWKRKLSVDFGESALQSKPGNDSYFSTYRRLVEKRAQERANALRQEDLRRQNFYNQYNYSSSTPFGPGLLPQPIVPWSSIHPAYGSYVAPLFHPQIFTPLFDALRSWLHVPGPGDASVGQNLLFGDGNRRQPDVDEMEAMGIPDDRAGFPGMKRPRGGPGFDGGPGFGFGGGFGGGFV</sequence>
<dbReference type="SUPFAM" id="SSF81383">
    <property type="entry name" value="F-box domain"/>
    <property type="match status" value="1"/>
</dbReference>
<organism evidence="2 3">
    <name type="scientific">Steinernema glaseri</name>
    <dbReference type="NCBI Taxonomy" id="37863"/>
    <lineage>
        <taxon>Eukaryota</taxon>
        <taxon>Metazoa</taxon>
        <taxon>Ecdysozoa</taxon>
        <taxon>Nematoda</taxon>
        <taxon>Chromadorea</taxon>
        <taxon>Rhabditida</taxon>
        <taxon>Tylenchina</taxon>
        <taxon>Panagrolaimomorpha</taxon>
        <taxon>Strongyloidoidea</taxon>
        <taxon>Steinernematidae</taxon>
        <taxon>Steinernema</taxon>
    </lineage>
</organism>
<evidence type="ECO:0000259" key="1">
    <source>
        <dbReference type="Pfam" id="PF00646"/>
    </source>
</evidence>
<dbReference type="WBParaSite" id="L893_g21870.t1">
    <property type="protein sequence ID" value="L893_g21870.t1"/>
    <property type="gene ID" value="L893_g21870"/>
</dbReference>
<dbReference type="AlphaFoldDB" id="A0A1I7Z1I1"/>
<dbReference type="Proteomes" id="UP000095287">
    <property type="component" value="Unplaced"/>
</dbReference>
<keyword evidence="2" id="KW-1185">Reference proteome</keyword>
<evidence type="ECO:0000313" key="3">
    <source>
        <dbReference type="WBParaSite" id="L893_g21870.t1"/>
    </source>
</evidence>
<reference evidence="3" key="1">
    <citation type="submission" date="2016-11" db="UniProtKB">
        <authorList>
            <consortium name="WormBaseParasite"/>
        </authorList>
    </citation>
    <scope>IDENTIFICATION</scope>
</reference>
<dbReference type="CDD" id="cd09917">
    <property type="entry name" value="F-box_SF"/>
    <property type="match status" value="1"/>
</dbReference>
<dbReference type="Pfam" id="PF00646">
    <property type="entry name" value="F-box"/>
    <property type="match status" value="1"/>
</dbReference>
<dbReference type="InterPro" id="IPR001810">
    <property type="entry name" value="F-box_dom"/>
</dbReference>
<feature type="domain" description="F-box" evidence="1">
    <location>
        <begin position="141"/>
        <end position="171"/>
    </location>
</feature>
<name>A0A1I7Z1I1_9BILA</name>
<evidence type="ECO:0000313" key="2">
    <source>
        <dbReference type="Proteomes" id="UP000095287"/>
    </source>
</evidence>
<proteinExistence type="predicted"/>